<name>C6XPR0_HIRBI</name>
<dbReference type="RefSeq" id="WP_015828475.1">
    <property type="nucleotide sequence ID" value="NC_012982.1"/>
</dbReference>
<dbReference type="PANTHER" id="PTHR24221">
    <property type="entry name" value="ATP-BINDING CASSETTE SUB-FAMILY B"/>
    <property type="match status" value="1"/>
</dbReference>
<dbReference type="AlphaFoldDB" id="C6XPR0"/>
<dbReference type="STRING" id="582402.Hbal_2650"/>
<dbReference type="SUPFAM" id="SSF52540">
    <property type="entry name" value="P-loop containing nucleoside triphosphate hydrolases"/>
    <property type="match status" value="1"/>
</dbReference>
<gene>
    <name evidence="9" type="ordered locus">Hbal_2650</name>
</gene>
<evidence type="ECO:0000256" key="4">
    <source>
        <dbReference type="ARBA" id="ARBA00023136"/>
    </source>
</evidence>
<proteinExistence type="predicted"/>
<dbReference type="InterPro" id="IPR011527">
    <property type="entry name" value="ABC1_TM_dom"/>
</dbReference>
<dbReference type="Gene3D" id="3.40.50.300">
    <property type="entry name" value="P-loop containing nucleotide triphosphate hydrolases"/>
    <property type="match status" value="1"/>
</dbReference>
<evidence type="ECO:0000256" key="2">
    <source>
        <dbReference type="ARBA" id="ARBA00022692"/>
    </source>
</evidence>
<feature type="transmembrane region" description="Helical" evidence="6">
    <location>
        <begin position="184"/>
        <end position="208"/>
    </location>
</feature>
<dbReference type="Pfam" id="PF00664">
    <property type="entry name" value="ABC_membrane"/>
    <property type="match status" value="1"/>
</dbReference>
<dbReference type="InterPro" id="IPR036640">
    <property type="entry name" value="ABC1_TM_sf"/>
</dbReference>
<accession>C6XPR0</accession>
<evidence type="ECO:0000256" key="5">
    <source>
        <dbReference type="SAM" id="MobiDB-lite"/>
    </source>
</evidence>
<dbReference type="PANTHER" id="PTHR24221:SF248">
    <property type="entry name" value="ABC TRANSPORTER TRANSMEMBRANE REGION"/>
    <property type="match status" value="1"/>
</dbReference>
<dbReference type="GO" id="GO:0005524">
    <property type="term" value="F:ATP binding"/>
    <property type="evidence" value="ECO:0007669"/>
    <property type="project" value="InterPro"/>
</dbReference>
<evidence type="ECO:0000256" key="1">
    <source>
        <dbReference type="ARBA" id="ARBA00004651"/>
    </source>
</evidence>
<dbReference type="SUPFAM" id="SSF90123">
    <property type="entry name" value="ABC transporter transmembrane region"/>
    <property type="match status" value="1"/>
</dbReference>
<dbReference type="PROSITE" id="PS50893">
    <property type="entry name" value="ABC_TRANSPORTER_2"/>
    <property type="match status" value="1"/>
</dbReference>
<feature type="compositionally biased region" description="Polar residues" evidence="5">
    <location>
        <begin position="718"/>
        <end position="730"/>
    </location>
</feature>
<dbReference type="GO" id="GO:0016887">
    <property type="term" value="F:ATP hydrolysis activity"/>
    <property type="evidence" value="ECO:0007669"/>
    <property type="project" value="InterPro"/>
</dbReference>
<protein>
    <submittedName>
        <fullName evidence="9">ABC transporter related</fullName>
    </submittedName>
</protein>
<feature type="transmembrane region" description="Helical" evidence="6">
    <location>
        <begin position="324"/>
        <end position="341"/>
    </location>
</feature>
<dbReference type="OrthoDB" id="7614182at2"/>
<feature type="transmembrane region" description="Helical" evidence="6">
    <location>
        <begin position="402"/>
        <end position="431"/>
    </location>
</feature>
<feature type="domain" description="ABC transmembrane type-1" evidence="8">
    <location>
        <begin position="189"/>
        <end position="466"/>
    </location>
</feature>
<dbReference type="PROSITE" id="PS50929">
    <property type="entry name" value="ABC_TM1F"/>
    <property type="match status" value="1"/>
</dbReference>
<keyword evidence="2 6" id="KW-0812">Transmembrane</keyword>
<dbReference type="InterPro" id="IPR003439">
    <property type="entry name" value="ABC_transporter-like_ATP-bd"/>
</dbReference>
<keyword evidence="10" id="KW-1185">Reference proteome</keyword>
<dbReference type="eggNOG" id="COG2274">
    <property type="taxonomic scope" value="Bacteria"/>
</dbReference>
<dbReference type="InterPro" id="IPR039421">
    <property type="entry name" value="Type_1_exporter"/>
</dbReference>
<evidence type="ECO:0000313" key="9">
    <source>
        <dbReference type="EMBL" id="ACT60325.1"/>
    </source>
</evidence>
<sequence>MSEVTQNVQLLTKSAEIRIEISKLASAIFLSGRTNFESPGAWEITLLALLLELEPTITVDRIVEALPFSKEPLKMEGVLNTIANLGFYGRKHVDSIQRIDSRLFPALMVNRHEEPILPIRKDENGVLVFDPETQELDERSNDVNGVVWIFRRYEENRQSTSHFQRKGSGKSWFIATANRFNGTLFQVSVVGFLLNLVAISIPIYIMLVYDRVIASAAPDVLPMLCVGAIAAMCFDGAFRAVRASGLSWVSGRLDNIVGNRIFSHLLSLPPSIIENASVSSQISRIKTFEAARDFFSSPAFMSALDAPFVVLSIVVLYFVAGPLFLVPVAAIGLYCVLFWLVRNKIKTIIRIAAKASSARQQFAIETYEKIDTIRSQGLQEKWIRKFRDVSGREMMLHFDMGFLGSVVETLAHAITLISSVATIGFGVHLIWEGQISPGALVASMVLTWRALVPFYSLCSMVPRLEQIRNSILQINDLMEVRSEIEENPSAAKLPRVRGRITFDNVSFKYGEAGDYVFKDLSFRVAAGDFVALTGTTGGGKASILKLLQKLYQAESGAVRIDGFDIRQLEANSLRRQIAYVPKTPTLYSGSILENLKLVRPDATDEQIQRVLALSDAQDTINRLPKGLETQIGTKGQVEVNSSLAFKISLARGYLQEASILLIDEVPNSLLSDRLGMNLKKYLLDVRGQQTVFLSTYRTDFINMATTVINLKGREKPFVQSSDTTQSTNIQKPAGEAA</sequence>
<evidence type="ECO:0000256" key="3">
    <source>
        <dbReference type="ARBA" id="ARBA00022989"/>
    </source>
</evidence>
<feature type="domain" description="ABC transporter" evidence="7">
    <location>
        <begin position="500"/>
        <end position="737"/>
    </location>
</feature>
<keyword evidence="3 6" id="KW-1133">Transmembrane helix</keyword>
<evidence type="ECO:0000256" key="6">
    <source>
        <dbReference type="SAM" id="Phobius"/>
    </source>
</evidence>
<dbReference type="GO" id="GO:0140359">
    <property type="term" value="F:ABC-type transporter activity"/>
    <property type="evidence" value="ECO:0007669"/>
    <property type="project" value="InterPro"/>
</dbReference>
<feature type="region of interest" description="Disordered" evidence="5">
    <location>
        <begin position="718"/>
        <end position="737"/>
    </location>
</feature>
<dbReference type="Proteomes" id="UP000002745">
    <property type="component" value="Chromosome"/>
</dbReference>
<dbReference type="HOGENOM" id="CLU_000604_95_6_5"/>
<dbReference type="Pfam" id="PF00005">
    <property type="entry name" value="ABC_tran"/>
    <property type="match status" value="1"/>
</dbReference>
<evidence type="ECO:0000313" key="10">
    <source>
        <dbReference type="Proteomes" id="UP000002745"/>
    </source>
</evidence>
<keyword evidence="4 6" id="KW-0472">Membrane</keyword>
<evidence type="ECO:0000259" key="7">
    <source>
        <dbReference type="PROSITE" id="PS50893"/>
    </source>
</evidence>
<dbReference type="KEGG" id="hba:Hbal_2650"/>
<feature type="transmembrane region" description="Helical" evidence="6">
    <location>
        <begin position="220"/>
        <end position="238"/>
    </location>
</feature>
<dbReference type="GO" id="GO:0005886">
    <property type="term" value="C:plasma membrane"/>
    <property type="evidence" value="ECO:0007669"/>
    <property type="project" value="UniProtKB-SubCell"/>
</dbReference>
<organism evidence="9 10">
    <name type="scientific">Hirschia baltica (strain ATCC 49814 / DSM 5838 / IFAM 1418)</name>
    <dbReference type="NCBI Taxonomy" id="582402"/>
    <lineage>
        <taxon>Bacteria</taxon>
        <taxon>Pseudomonadati</taxon>
        <taxon>Pseudomonadota</taxon>
        <taxon>Alphaproteobacteria</taxon>
        <taxon>Hyphomonadales</taxon>
        <taxon>Hyphomonadaceae</taxon>
        <taxon>Hirschia</taxon>
    </lineage>
</organism>
<dbReference type="Gene3D" id="1.20.1560.10">
    <property type="entry name" value="ABC transporter type 1, transmembrane domain"/>
    <property type="match status" value="1"/>
</dbReference>
<dbReference type="InterPro" id="IPR027417">
    <property type="entry name" value="P-loop_NTPase"/>
</dbReference>
<reference evidence="10" key="1">
    <citation type="journal article" date="2011" name="J. Bacteriol.">
        <title>Genome sequences of eight morphologically diverse alphaproteobacteria.</title>
        <authorList>
            <consortium name="US DOE Joint Genome Institute"/>
            <person name="Brown P.J."/>
            <person name="Kysela D.T."/>
            <person name="Buechlein A."/>
            <person name="Hemmerich C."/>
            <person name="Brun Y.V."/>
        </authorList>
    </citation>
    <scope>NUCLEOTIDE SEQUENCE [LARGE SCALE GENOMIC DNA]</scope>
    <source>
        <strain evidence="10">ATCC 49814 / DSM 5838 / IFAM 1418</strain>
    </source>
</reference>
<evidence type="ECO:0000259" key="8">
    <source>
        <dbReference type="PROSITE" id="PS50929"/>
    </source>
</evidence>
<dbReference type="GO" id="GO:0034040">
    <property type="term" value="F:ATPase-coupled lipid transmembrane transporter activity"/>
    <property type="evidence" value="ECO:0007669"/>
    <property type="project" value="TreeGrafter"/>
</dbReference>
<comment type="subcellular location">
    <subcellularLocation>
        <location evidence="1">Cell membrane</location>
        <topology evidence="1">Multi-pass membrane protein</topology>
    </subcellularLocation>
</comment>
<dbReference type="EMBL" id="CP001678">
    <property type="protein sequence ID" value="ACT60325.1"/>
    <property type="molecule type" value="Genomic_DNA"/>
</dbReference>